<dbReference type="EMBL" id="JAYMYR010000003">
    <property type="protein sequence ID" value="KAK7373639.1"/>
    <property type="molecule type" value="Genomic_DNA"/>
</dbReference>
<evidence type="ECO:0000256" key="6">
    <source>
        <dbReference type="RuleBase" id="RU003682"/>
    </source>
</evidence>
<dbReference type="InterPro" id="IPR044861">
    <property type="entry name" value="IPNS-like_FE2OG_OXY"/>
</dbReference>
<comment type="caution">
    <text evidence="8">The sequence shown here is derived from an EMBL/GenBank/DDBJ whole genome shotgun (WGS) entry which is preliminary data.</text>
</comment>
<dbReference type="PANTHER" id="PTHR10209:SF797">
    <property type="entry name" value="OXIDASE, PUTATIVE-RELATED"/>
    <property type="match status" value="1"/>
</dbReference>
<dbReference type="PANTHER" id="PTHR10209">
    <property type="entry name" value="OXIDOREDUCTASE, 2OG-FE II OXYGENASE FAMILY PROTEIN"/>
    <property type="match status" value="1"/>
</dbReference>
<keyword evidence="9" id="KW-1185">Reference proteome</keyword>
<dbReference type="Proteomes" id="UP001374584">
    <property type="component" value="Unassembled WGS sequence"/>
</dbReference>
<keyword evidence="3 6" id="KW-0479">Metal-binding</keyword>
<evidence type="ECO:0000313" key="9">
    <source>
        <dbReference type="Proteomes" id="UP001374584"/>
    </source>
</evidence>
<evidence type="ECO:0000259" key="7">
    <source>
        <dbReference type="PROSITE" id="PS51471"/>
    </source>
</evidence>
<dbReference type="InterPro" id="IPR026992">
    <property type="entry name" value="DIOX_N"/>
</dbReference>
<keyword evidence="4 6" id="KW-0560">Oxidoreductase</keyword>
<organism evidence="8 9">
    <name type="scientific">Phaseolus coccineus</name>
    <name type="common">Scarlet runner bean</name>
    <name type="synonym">Phaseolus multiflorus</name>
    <dbReference type="NCBI Taxonomy" id="3886"/>
    <lineage>
        <taxon>Eukaryota</taxon>
        <taxon>Viridiplantae</taxon>
        <taxon>Streptophyta</taxon>
        <taxon>Embryophyta</taxon>
        <taxon>Tracheophyta</taxon>
        <taxon>Spermatophyta</taxon>
        <taxon>Magnoliopsida</taxon>
        <taxon>eudicotyledons</taxon>
        <taxon>Gunneridae</taxon>
        <taxon>Pentapetalae</taxon>
        <taxon>rosids</taxon>
        <taxon>fabids</taxon>
        <taxon>Fabales</taxon>
        <taxon>Fabaceae</taxon>
        <taxon>Papilionoideae</taxon>
        <taxon>50 kb inversion clade</taxon>
        <taxon>NPAAA clade</taxon>
        <taxon>indigoferoid/millettioid clade</taxon>
        <taxon>Phaseoleae</taxon>
        <taxon>Phaseolus</taxon>
    </lineage>
</organism>
<dbReference type="GO" id="GO:0046872">
    <property type="term" value="F:metal ion binding"/>
    <property type="evidence" value="ECO:0007669"/>
    <property type="project" value="UniProtKB-KW"/>
</dbReference>
<dbReference type="InterPro" id="IPR027443">
    <property type="entry name" value="IPNS-like_sf"/>
</dbReference>
<dbReference type="AlphaFoldDB" id="A0AAN9RJ89"/>
<dbReference type="GO" id="GO:0051213">
    <property type="term" value="F:dioxygenase activity"/>
    <property type="evidence" value="ECO:0007669"/>
    <property type="project" value="UniProtKB-ARBA"/>
</dbReference>
<evidence type="ECO:0000256" key="1">
    <source>
        <dbReference type="ARBA" id="ARBA00001962"/>
    </source>
</evidence>
<dbReference type="Gene3D" id="2.60.120.330">
    <property type="entry name" value="B-lactam Antibiotic, Isopenicillin N Synthase, Chain"/>
    <property type="match status" value="1"/>
</dbReference>
<evidence type="ECO:0000256" key="2">
    <source>
        <dbReference type="ARBA" id="ARBA00008056"/>
    </source>
</evidence>
<comment type="cofactor">
    <cofactor evidence="1">
        <name>Fe cation</name>
        <dbReference type="ChEBI" id="CHEBI:24875"/>
    </cofactor>
</comment>
<reference evidence="8 9" key="1">
    <citation type="submission" date="2024-01" db="EMBL/GenBank/DDBJ databases">
        <title>The genomes of 5 underutilized Papilionoideae crops provide insights into root nodulation and disease resistanc.</title>
        <authorList>
            <person name="Jiang F."/>
        </authorList>
    </citation>
    <scope>NUCLEOTIDE SEQUENCE [LARGE SCALE GENOMIC DNA]</scope>
    <source>
        <strain evidence="8">JINMINGXINNONG_FW02</strain>
        <tissue evidence="8">Leaves</tissue>
    </source>
</reference>
<dbReference type="InterPro" id="IPR005123">
    <property type="entry name" value="Oxoglu/Fe-dep_dioxygenase_dom"/>
</dbReference>
<evidence type="ECO:0000256" key="5">
    <source>
        <dbReference type="ARBA" id="ARBA00023004"/>
    </source>
</evidence>
<evidence type="ECO:0000313" key="8">
    <source>
        <dbReference type="EMBL" id="KAK7373639.1"/>
    </source>
</evidence>
<dbReference type="PROSITE" id="PS51471">
    <property type="entry name" value="FE2OG_OXY"/>
    <property type="match status" value="1"/>
</dbReference>
<accession>A0AAN9RJ89</accession>
<feature type="domain" description="Fe2OG dioxygenase" evidence="7">
    <location>
        <begin position="216"/>
        <end position="318"/>
    </location>
</feature>
<dbReference type="SUPFAM" id="SSF51197">
    <property type="entry name" value="Clavaminate synthase-like"/>
    <property type="match status" value="1"/>
</dbReference>
<dbReference type="Pfam" id="PF03171">
    <property type="entry name" value="2OG-FeII_Oxy"/>
    <property type="match status" value="1"/>
</dbReference>
<name>A0AAN9RJ89_PHACN</name>
<proteinExistence type="inferred from homology"/>
<comment type="similarity">
    <text evidence="2 6">Belongs to the iron/ascorbate-dependent oxidoreductase family.</text>
</comment>
<dbReference type="Pfam" id="PF14226">
    <property type="entry name" value="DIOX_N"/>
    <property type="match status" value="1"/>
</dbReference>
<keyword evidence="5 6" id="KW-0408">Iron</keyword>
<sequence length="372" mass="41540">MEVKSTNQIEEAMDSSYDRKAEIKAFDETKSGVKGLVDSGVKRVPRMFHSGIDITENIGSDSKLSVPVIDLESIHNNPALRIETVTKIRSACQEWGFFQVINHGIPIPVMDDMIDGIRRFHEQDADVRKQFYSRDLKSKILYYSNTSLYKDKFANWRDTVGCSMAPNPPKPEELPAVFGDIITEYSKKVMALGCTIFELLSEALGLKPSYLKELSCAEGLFIQGHYYPPCPQPELTLGTCKHTDTAFITILLQDQLGGLQIHHENQWLNVPPVHGGLVVNIGDVLQLMTNDNFVSVYHRVLANHGGPRVSVASFFSNSHDPAKGISKVYGPIKELLSDDNPPMYRNTSIGEIMAHHFAKGLDGNHALKPFRL</sequence>
<dbReference type="FunFam" id="2.60.120.330:FF:000005">
    <property type="entry name" value="1-aminocyclopropane-1-carboxylate oxidase homolog 1"/>
    <property type="match status" value="1"/>
</dbReference>
<protein>
    <recommendedName>
        <fullName evidence="7">Fe2OG dioxygenase domain-containing protein</fullName>
    </recommendedName>
</protein>
<gene>
    <name evidence="8" type="ORF">VNO80_07054</name>
</gene>
<evidence type="ECO:0000256" key="3">
    <source>
        <dbReference type="ARBA" id="ARBA00022723"/>
    </source>
</evidence>
<evidence type="ECO:0000256" key="4">
    <source>
        <dbReference type="ARBA" id="ARBA00023002"/>
    </source>
</evidence>